<dbReference type="Ensembl" id="ENSCPGT00000006465.1">
    <property type="protein sequence ID" value="ENSCPGP00000005877.1"/>
    <property type="gene ID" value="ENSCPGG00000004190.1"/>
</dbReference>
<dbReference type="PANTHER" id="PTHR47131">
    <property type="entry name" value="CATION CHANNEL SPERM-ASSOCIATED PROTEIN 3"/>
    <property type="match status" value="1"/>
</dbReference>
<name>A0A8C3JD07_9CHAR</name>
<feature type="transmembrane region" description="Helical" evidence="6">
    <location>
        <begin position="42"/>
        <end position="59"/>
    </location>
</feature>
<dbReference type="Proteomes" id="UP000694419">
    <property type="component" value="Unplaced"/>
</dbReference>
<feature type="region of interest" description="Disordered" evidence="5">
    <location>
        <begin position="1"/>
        <end position="20"/>
    </location>
</feature>
<dbReference type="GO" id="GO:0036128">
    <property type="term" value="C:CatSper complex"/>
    <property type="evidence" value="ECO:0007669"/>
    <property type="project" value="TreeGrafter"/>
</dbReference>
<proteinExistence type="predicted"/>
<reference evidence="8" key="1">
    <citation type="submission" date="2025-08" db="UniProtKB">
        <authorList>
            <consortium name="Ensembl"/>
        </authorList>
    </citation>
    <scope>IDENTIFICATION</scope>
</reference>
<organism evidence="8 9">
    <name type="scientific">Calidris pygmaea</name>
    <name type="common">Spoon-billed sandpiper</name>
    <dbReference type="NCBI Taxonomy" id="425635"/>
    <lineage>
        <taxon>Eukaryota</taxon>
        <taxon>Metazoa</taxon>
        <taxon>Chordata</taxon>
        <taxon>Craniata</taxon>
        <taxon>Vertebrata</taxon>
        <taxon>Euteleostomi</taxon>
        <taxon>Archelosauria</taxon>
        <taxon>Archosauria</taxon>
        <taxon>Dinosauria</taxon>
        <taxon>Saurischia</taxon>
        <taxon>Theropoda</taxon>
        <taxon>Coelurosauria</taxon>
        <taxon>Aves</taxon>
        <taxon>Neognathae</taxon>
        <taxon>Neoaves</taxon>
        <taxon>Charadriiformes</taxon>
        <taxon>Scolopacidae</taxon>
        <taxon>Calidris</taxon>
    </lineage>
</organism>
<evidence type="ECO:0000256" key="6">
    <source>
        <dbReference type="SAM" id="Phobius"/>
    </source>
</evidence>
<evidence type="ECO:0000256" key="2">
    <source>
        <dbReference type="ARBA" id="ARBA00022692"/>
    </source>
</evidence>
<evidence type="ECO:0000256" key="5">
    <source>
        <dbReference type="SAM" id="MobiDB-lite"/>
    </source>
</evidence>
<feature type="transmembrane region" description="Helical" evidence="6">
    <location>
        <begin position="112"/>
        <end position="135"/>
    </location>
</feature>
<protein>
    <submittedName>
        <fullName evidence="8">Cation channel sperm associated 3</fullName>
    </submittedName>
</protein>
<dbReference type="PANTHER" id="PTHR47131:SF1">
    <property type="entry name" value="CATION CHANNEL SPERM-ASSOCIATED PROTEIN 3"/>
    <property type="match status" value="1"/>
</dbReference>
<dbReference type="GO" id="GO:0048240">
    <property type="term" value="P:sperm capacitation"/>
    <property type="evidence" value="ECO:0007669"/>
    <property type="project" value="TreeGrafter"/>
</dbReference>
<dbReference type="Gene3D" id="1.10.287.70">
    <property type="match status" value="1"/>
</dbReference>
<dbReference type="InterPro" id="IPR027359">
    <property type="entry name" value="Volt_channel_dom_sf"/>
</dbReference>
<evidence type="ECO:0000256" key="4">
    <source>
        <dbReference type="ARBA" id="ARBA00023136"/>
    </source>
</evidence>
<comment type="subcellular location">
    <subcellularLocation>
        <location evidence="1">Membrane</location>
        <topology evidence="1">Multi-pass membrane protein</topology>
    </subcellularLocation>
</comment>
<keyword evidence="2 6" id="KW-0812">Transmembrane</keyword>
<sequence length="381" mass="43162">MLRSNQQKQTARAPSSSTVVSSRRKDTKFCAPLCRLLGSCKFMMLMVYIISTSSISLAVETSYRCWFAWGLARLACSSLHVTDAFFIAVYTTKLLLKLYEEPVAYYKSSYNIVDTTTLLVAFLPHVFGLQTLYALKLIKHSSRMRPLGQTMQTVMYALLLLVLLMFVFAVSGHGWYRDPKSRDTENWDSLMAALFTLFNLLTVDGWTDSQCEMDHYGFTSSHVFIVAFISLDSFIFSSNMLMVLVITKPQVPRWMTSKRLGAIMEGVCFTSPFIDLYLPCLDLQDDTLNRSVMVELVTIRETPSYKNRCLFDVLNCLLGRNGHFGAVLSRENTTDFTTSSAGSLGRYQHRNGTGFPPIRRAKAISQVCTVLVWDWCPSQMC</sequence>
<keyword evidence="9" id="KW-1185">Reference proteome</keyword>
<dbReference type="GO" id="GO:0005245">
    <property type="term" value="F:voltage-gated calcium channel activity"/>
    <property type="evidence" value="ECO:0007669"/>
    <property type="project" value="TreeGrafter"/>
</dbReference>
<evidence type="ECO:0000256" key="3">
    <source>
        <dbReference type="ARBA" id="ARBA00022989"/>
    </source>
</evidence>
<accession>A0A8C3JD07</accession>
<dbReference type="GO" id="GO:0006814">
    <property type="term" value="P:sodium ion transport"/>
    <property type="evidence" value="ECO:0007669"/>
    <property type="project" value="TreeGrafter"/>
</dbReference>
<keyword evidence="3 6" id="KW-1133">Transmembrane helix</keyword>
<feature type="transmembrane region" description="Helical" evidence="6">
    <location>
        <begin position="156"/>
        <end position="176"/>
    </location>
</feature>
<feature type="transmembrane region" description="Helical" evidence="6">
    <location>
        <begin position="223"/>
        <end position="246"/>
    </location>
</feature>
<evidence type="ECO:0000259" key="7">
    <source>
        <dbReference type="Pfam" id="PF00520"/>
    </source>
</evidence>
<keyword evidence="4 6" id="KW-0472">Membrane</keyword>
<feature type="transmembrane region" description="Helical" evidence="6">
    <location>
        <begin position="71"/>
        <end position="92"/>
    </location>
</feature>
<dbReference type="InterPro" id="IPR005821">
    <property type="entry name" value="Ion_trans_dom"/>
</dbReference>
<reference evidence="8" key="2">
    <citation type="submission" date="2025-09" db="UniProtKB">
        <authorList>
            <consortium name="Ensembl"/>
        </authorList>
    </citation>
    <scope>IDENTIFICATION</scope>
</reference>
<feature type="domain" description="Ion transport" evidence="7">
    <location>
        <begin position="42"/>
        <end position="234"/>
    </location>
</feature>
<dbReference type="AlphaFoldDB" id="A0A8C3JD07"/>
<dbReference type="Pfam" id="PF00520">
    <property type="entry name" value="Ion_trans"/>
    <property type="match status" value="1"/>
</dbReference>
<dbReference type="SUPFAM" id="SSF81324">
    <property type="entry name" value="Voltage-gated potassium channels"/>
    <property type="match status" value="1"/>
</dbReference>
<dbReference type="GO" id="GO:0001669">
    <property type="term" value="C:acrosomal vesicle"/>
    <property type="evidence" value="ECO:0007669"/>
    <property type="project" value="TreeGrafter"/>
</dbReference>
<dbReference type="GO" id="GO:0030317">
    <property type="term" value="P:flagellated sperm motility"/>
    <property type="evidence" value="ECO:0007669"/>
    <property type="project" value="TreeGrafter"/>
</dbReference>
<evidence type="ECO:0000256" key="1">
    <source>
        <dbReference type="ARBA" id="ARBA00004141"/>
    </source>
</evidence>
<dbReference type="Gene3D" id="1.20.120.350">
    <property type="entry name" value="Voltage-gated potassium channels. Chain C"/>
    <property type="match status" value="1"/>
</dbReference>
<evidence type="ECO:0000313" key="8">
    <source>
        <dbReference type="Ensembl" id="ENSCPGP00000005877.1"/>
    </source>
</evidence>
<evidence type="ECO:0000313" key="9">
    <source>
        <dbReference type="Proteomes" id="UP000694419"/>
    </source>
</evidence>